<dbReference type="EMBL" id="AP017313">
    <property type="protein sequence ID" value="BAU52130.1"/>
    <property type="molecule type" value="Genomic_DNA"/>
</dbReference>
<organism evidence="2 3">
    <name type="scientific">Mucilaginibacter gotjawali</name>
    <dbReference type="NCBI Taxonomy" id="1550579"/>
    <lineage>
        <taxon>Bacteria</taxon>
        <taxon>Pseudomonadati</taxon>
        <taxon>Bacteroidota</taxon>
        <taxon>Sphingobacteriia</taxon>
        <taxon>Sphingobacteriales</taxon>
        <taxon>Sphingobacteriaceae</taxon>
        <taxon>Mucilaginibacter</taxon>
    </lineage>
</organism>
<accession>A0A120MXV4</accession>
<evidence type="ECO:0000313" key="3">
    <source>
        <dbReference type="Proteomes" id="UP000218263"/>
    </source>
</evidence>
<sequence>MKTLILTIAIAVSTLFGISQTTYAATGTQQVTQLSGVSNISEIEVHGNVQVYLSEGNTNQVKVYNNYYAENALVQDENGVLRITSYSPEKLVVWVTANQLAKLSAYDNAEVKSFGKFSAIDLDVKLFNNASAKLDMDTFSASISLDDCTTALLTGKIANGNIQYTHASALNTTGLEVSNLVTSVKTHRPFHMHPTEFAAL</sequence>
<dbReference type="OrthoDB" id="796727at2"/>
<dbReference type="Gene3D" id="2.160.20.120">
    <property type="match status" value="1"/>
</dbReference>
<evidence type="ECO:0000259" key="1">
    <source>
        <dbReference type="Pfam" id="PF10988"/>
    </source>
</evidence>
<protein>
    <recommendedName>
        <fullName evidence="1">Putative auto-transporter adhesin head GIN domain-containing protein</fullName>
    </recommendedName>
</protein>
<feature type="domain" description="Putative auto-transporter adhesin head GIN" evidence="1">
    <location>
        <begin position="41"/>
        <end position="185"/>
    </location>
</feature>
<dbReference type="AlphaFoldDB" id="A0A120MXV4"/>
<dbReference type="RefSeq" id="WP_096349484.1">
    <property type="nucleotide sequence ID" value="NZ_AP017313.1"/>
</dbReference>
<gene>
    <name evidence="2" type="ORF">MgSA37_00280</name>
</gene>
<reference evidence="2 3" key="1">
    <citation type="submission" date="2015-12" db="EMBL/GenBank/DDBJ databases">
        <title>Genome sequence of Mucilaginibacter gotjawali.</title>
        <authorList>
            <person name="Lee J.S."/>
            <person name="Lee K.C."/>
            <person name="Kim K.K."/>
            <person name="Lee B.W."/>
        </authorList>
    </citation>
    <scope>NUCLEOTIDE SEQUENCE [LARGE SCALE GENOMIC DNA]</scope>
    <source>
        <strain evidence="2 3">SA3-7</strain>
    </source>
</reference>
<name>A0A120MXV4_9SPHI</name>
<evidence type="ECO:0000313" key="2">
    <source>
        <dbReference type="EMBL" id="BAU52130.1"/>
    </source>
</evidence>
<dbReference type="Pfam" id="PF10988">
    <property type="entry name" value="DUF2807"/>
    <property type="match status" value="1"/>
</dbReference>
<dbReference type="InterPro" id="IPR021255">
    <property type="entry name" value="DUF2807"/>
</dbReference>
<proteinExistence type="predicted"/>
<keyword evidence="3" id="KW-1185">Reference proteome</keyword>
<dbReference type="Proteomes" id="UP000218263">
    <property type="component" value="Chromosome"/>
</dbReference>
<dbReference type="KEGG" id="mgot:MgSA37_00280"/>